<dbReference type="EMBL" id="JBHSIT010000014">
    <property type="protein sequence ID" value="MFC4912960.1"/>
    <property type="molecule type" value="Genomic_DNA"/>
</dbReference>
<evidence type="ECO:0000313" key="2">
    <source>
        <dbReference type="EMBL" id="MFC4912960.1"/>
    </source>
</evidence>
<protein>
    <submittedName>
        <fullName evidence="2">Uncharacterized protein</fullName>
    </submittedName>
</protein>
<accession>A0ABV9UBI5</accession>
<proteinExistence type="predicted"/>
<gene>
    <name evidence="2" type="ORF">ACFPCY_37065</name>
</gene>
<keyword evidence="3" id="KW-1185">Reference proteome</keyword>
<reference evidence="3" key="1">
    <citation type="journal article" date="2019" name="Int. J. Syst. Evol. Microbiol.">
        <title>The Global Catalogue of Microorganisms (GCM) 10K type strain sequencing project: providing services to taxonomists for standard genome sequencing and annotation.</title>
        <authorList>
            <consortium name="The Broad Institute Genomics Platform"/>
            <consortium name="The Broad Institute Genome Sequencing Center for Infectious Disease"/>
            <person name="Wu L."/>
            <person name="Ma J."/>
        </authorList>
    </citation>
    <scope>NUCLEOTIDE SEQUENCE [LARGE SCALE GENOMIC DNA]</scope>
    <source>
        <strain evidence="3">KLKA75</strain>
    </source>
</reference>
<organism evidence="2 3">
    <name type="scientific">Actinomadura gamaensis</name>
    <dbReference type="NCBI Taxonomy" id="1763541"/>
    <lineage>
        <taxon>Bacteria</taxon>
        <taxon>Bacillati</taxon>
        <taxon>Actinomycetota</taxon>
        <taxon>Actinomycetes</taxon>
        <taxon>Streptosporangiales</taxon>
        <taxon>Thermomonosporaceae</taxon>
        <taxon>Actinomadura</taxon>
    </lineage>
</organism>
<name>A0ABV9UBI5_9ACTN</name>
<sequence>MPKSLLEDEVTVVTPRMPGPVVAGDPTYDDEDWWDSPGEIYDDHDV</sequence>
<dbReference type="RefSeq" id="WP_378263402.1">
    <property type="nucleotide sequence ID" value="NZ_JBHSIT010000014.1"/>
</dbReference>
<evidence type="ECO:0000256" key="1">
    <source>
        <dbReference type="SAM" id="MobiDB-lite"/>
    </source>
</evidence>
<dbReference type="Proteomes" id="UP001595872">
    <property type="component" value="Unassembled WGS sequence"/>
</dbReference>
<feature type="compositionally biased region" description="Acidic residues" evidence="1">
    <location>
        <begin position="27"/>
        <end position="40"/>
    </location>
</feature>
<comment type="caution">
    <text evidence="2">The sequence shown here is derived from an EMBL/GenBank/DDBJ whole genome shotgun (WGS) entry which is preliminary data.</text>
</comment>
<feature type="region of interest" description="Disordered" evidence="1">
    <location>
        <begin position="16"/>
        <end position="46"/>
    </location>
</feature>
<evidence type="ECO:0000313" key="3">
    <source>
        <dbReference type="Proteomes" id="UP001595872"/>
    </source>
</evidence>